<dbReference type="InterPro" id="IPR029063">
    <property type="entry name" value="SAM-dependent_MTases_sf"/>
</dbReference>
<gene>
    <name evidence="1" type="ORF">EJC49_04215</name>
</gene>
<evidence type="ECO:0000313" key="1">
    <source>
        <dbReference type="EMBL" id="RST87717.1"/>
    </source>
</evidence>
<name>A0A3R9YUV9_9HYPH</name>
<dbReference type="GO" id="GO:0032259">
    <property type="term" value="P:methylation"/>
    <property type="evidence" value="ECO:0007669"/>
    <property type="project" value="UniProtKB-KW"/>
</dbReference>
<dbReference type="GO" id="GO:0009312">
    <property type="term" value="P:oligosaccharide biosynthetic process"/>
    <property type="evidence" value="ECO:0007669"/>
    <property type="project" value="InterPro"/>
</dbReference>
<dbReference type="Proteomes" id="UP000278398">
    <property type="component" value="Unassembled WGS sequence"/>
</dbReference>
<dbReference type="GO" id="GO:0008757">
    <property type="term" value="F:S-adenosylmethionine-dependent methyltransferase activity"/>
    <property type="evidence" value="ECO:0007669"/>
    <property type="project" value="InterPro"/>
</dbReference>
<sequence length="197" mass="22303">MAPMRARVIQAAGFEAKFRQEIDPWNYTRSPFEAHKRGILLRAAGDRNYGRGFELACAIGETTKRLAPRCLRLTAQDASPTALREAKRRIGSNDRVLLAAGVLPADMPSGPFDLIVASEILYYLHPNDLRRLLGQMLRATARGGRIVSLHHLRNFDDAAILPRLAQKAARDHFRRHMRLVYRHDEFRFQCVAFAKAG</sequence>
<proteinExistence type="predicted"/>
<keyword evidence="1" id="KW-0489">Methyltransferase</keyword>
<dbReference type="InterPro" id="IPR008715">
    <property type="entry name" value="SAM-MeTfrase_NodS-like"/>
</dbReference>
<evidence type="ECO:0000313" key="2">
    <source>
        <dbReference type="Proteomes" id="UP000278398"/>
    </source>
</evidence>
<organism evidence="1 2">
    <name type="scientific">Aquibium carbonis</name>
    <dbReference type="NCBI Taxonomy" id="2495581"/>
    <lineage>
        <taxon>Bacteria</taxon>
        <taxon>Pseudomonadati</taxon>
        <taxon>Pseudomonadota</taxon>
        <taxon>Alphaproteobacteria</taxon>
        <taxon>Hyphomicrobiales</taxon>
        <taxon>Phyllobacteriaceae</taxon>
        <taxon>Aquibium</taxon>
    </lineage>
</organism>
<accession>A0A3R9YUV9</accession>
<comment type="caution">
    <text evidence="1">The sequence shown here is derived from an EMBL/GenBank/DDBJ whole genome shotgun (WGS) entry which is preliminary data.</text>
</comment>
<protein>
    <submittedName>
        <fullName evidence="1">Methyltransferase domain-containing protein</fullName>
    </submittedName>
</protein>
<dbReference type="CDD" id="cd02440">
    <property type="entry name" value="AdoMet_MTases"/>
    <property type="match status" value="1"/>
</dbReference>
<dbReference type="SUPFAM" id="SSF53335">
    <property type="entry name" value="S-adenosyl-L-methionine-dependent methyltransferases"/>
    <property type="match status" value="1"/>
</dbReference>
<dbReference type="AlphaFoldDB" id="A0A3R9YUV9"/>
<dbReference type="Gene3D" id="3.40.50.150">
    <property type="entry name" value="Vaccinia Virus protein VP39"/>
    <property type="match status" value="1"/>
</dbReference>
<dbReference type="EMBL" id="RWKW01000012">
    <property type="protein sequence ID" value="RST87717.1"/>
    <property type="molecule type" value="Genomic_DNA"/>
</dbReference>
<dbReference type="Pfam" id="PF05401">
    <property type="entry name" value="NodS"/>
    <property type="match status" value="1"/>
</dbReference>
<keyword evidence="2" id="KW-1185">Reference proteome</keyword>
<dbReference type="OrthoDB" id="116799at2"/>
<reference evidence="1 2" key="1">
    <citation type="submission" date="2018-12" db="EMBL/GenBank/DDBJ databases">
        <title>Mesorhizobium carbonis sp. nov., isolated from coal mine water.</title>
        <authorList>
            <person name="Xin W."/>
            <person name="Xu Z."/>
            <person name="Xiang F."/>
            <person name="Zhang J."/>
            <person name="Xi L."/>
            <person name="Liu J."/>
        </authorList>
    </citation>
    <scope>NUCLEOTIDE SEQUENCE [LARGE SCALE GENOMIC DNA]</scope>
    <source>
        <strain evidence="1 2">B2.3</strain>
    </source>
</reference>
<keyword evidence="1" id="KW-0808">Transferase</keyword>